<dbReference type="AlphaFoldDB" id="A0A8K0RRP0"/>
<organism evidence="1 2">
    <name type="scientific">Fusarium tricinctum</name>
    <dbReference type="NCBI Taxonomy" id="61284"/>
    <lineage>
        <taxon>Eukaryota</taxon>
        <taxon>Fungi</taxon>
        <taxon>Dikarya</taxon>
        <taxon>Ascomycota</taxon>
        <taxon>Pezizomycotina</taxon>
        <taxon>Sordariomycetes</taxon>
        <taxon>Hypocreomycetidae</taxon>
        <taxon>Hypocreales</taxon>
        <taxon>Nectriaceae</taxon>
        <taxon>Fusarium</taxon>
        <taxon>Fusarium tricinctum species complex</taxon>
    </lineage>
</organism>
<comment type="caution">
    <text evidence="1">The sequence shown here is derived from an EMBL/GenBank/DDBJ whole genome shotgun (WGS) entry which is preliminary data.</text>
</comment>
<sequence length="313" mass="35369">MIDPTAINAVLAVFVPSIQAHRKKTSKPFVLGLSGLQGSGKSTWAAALSQALTSQHNLKNRTLSLDDLYHDHPQLVAIKEANLDNGLLQSRGQPGTHDEVLAKEFFDQVLGRSEDEKKVVKWPAYDKSLHSGQGGRVPVEQWEEVALGQDLDVLIFEGWALGFQPLTEEEVTKKWEQARATQAQQSEDWALTNTLATHDLSHLLLINANLKRYCEAFAGPQHFDGFLHLSTDRLVQVYDWRLDQERALRKHKPGMTDEQVIKFVKGYMPAYELFLARLQNENFFHGMRVGSGEKKHVQVVLNKSREVIEVKEV</sequence>
<dbReference type="EMBL" id="JAGPXF010000006">
    <property type="protein sequence ID" value="KAH7239219.1"/>
    <property type="molecule type" value="Genomic_DNA"/>
</dbReference>
<keyword evidence="2" id="KW-1185">Reference proteome</keyword>
<proteinExistence type="predicted"/>
<dbReference type="GO" id="GO:0016787">
    <property type="term" value="F:hydrolase activity"/>
    <property type="evidence" value="ECO:0007669"/>
    <property type="project" value="UniProtKB-KW"/>
</dbReference>
<dbReference type="PANTHER" id="PTHR10285">
    <property type="entry name" value="URIDINE KINASE"/>
    <property type="match status" value="1"/>
</dbReference>
<evidence type="ECO:0000313" key="2">
    <source>
        <dbReference type="Proteomes" id="UP000813427"/>
    </source>
</evidence>
<accession>A0A8K0RRP0</accession>
<name>A0A8K0RRP0_9HYPO</name>
<gene>
    <name evidence="1" type="ORF">BKA59DRAFT_273803</name>
</gene>
<dbReference type="Proteomes" id="UP000813427">
    <property type="component" value="Unassembled WGS sequence"/>
</dbReference>
<dbReference type="Gene3D" id="3.40.50.300">
    <property type="entry name" value="P-loop containing nucleotide triphosphate hydrolases"/>
    <property type="match status" value="1"/>
</dbReference>
<dbReference type="InterPro" id="IPR027417">
    <property type="entry name" value="P-loop_NTPase"/>
</dbReference>
<protein>
    <submittedName>
        <fullName evidence="1">P-loop containing nucleoside triphosphate hydrolase protein</fullName>
    </submittedName>
</protein>
<evidence type="ECO:0000313" key="1">
    <source>
        <dbReference type="EMBL" id="KAH7239219.1"/>
    </source>
</evidence>
<keyword evidence="1" id="KW-0378">Hydrolase</keyword>
<dbReference type="SUPFAM" id="SSF52540">
    <property type="entry name" value="P-loop containing nucleoside triphosphate hydrolases"/>
    <property type="match status" value="1"/>
</dbReference>
<reference evidence="1" key="1">
    <citation type="journal article" date="2021" name="Nat. Commun.">
        <title>Genetic determinants of endophytism in the Arabidopsis root mycobiome.</title>
        <authorList>
            <person name="Mesny F."/>
            <person name="Miyauchi S."/>
            <person name="Thiergart T."/>
            <person name="Pickel B."/>
            <person name="Atanasova L."/>
            <person name="Karlsson M."/>
            <person name="Huettel B."/>
            <person name="Barry K.W."/>
            <person name="Haridas S."/>
            <person name="Chen C."/>
            <person name="Bauer D."/>
            <person name="Andreopoulos W."/>
            <person name="Pangilinan J."/>
            <person name="LaButti K."/>
            <person name="Riley R."/>
            <person name="Lipzen A."/>
            <person name="Clum A."/>
            <person name="Drula E."/>
            <person name="Henrissat B."/>
            <person name="Kohler A."/>
            <person name="Grigoriev I.V."/>
            <person name="Martin F.M."/>
            <person name="Hacquard S."/>
        </authorList>
    </citation>
    <scope>NUCLEOTIDE SEQUENCE</scope>
    <source>
        <strain evidence="1">MPI-SDFR-AT-0068</strain>
    </source>
</reference>
<dbReference type="OrthoDB" id="347435at2759"/>